<dbReference type="EMBL" id="SMSE01000001">
    <property type="protein sequence ID" value="TDG14809.1"/>
    <property type="molecule type" value="Genomic_DNA"/>
</dbReference>
<dbReference type="Gene3D" id="3.90.1680.10">
    <property type="entry name" value="SOS response associated peptidase-like"/>
    <property type="match status" value="1"/>
</dbReference>
<keyword evidence="3" id="KW-0227">DNA damage</keyword>
<evidence type="ECO:0000256" key="1">
    <source>
        <dbReference type="ARBA" id="ARBA00008136"/>
    </source>
</evidence>
<comment type="similarity">
    <text evidence="1 8">Belongs to the SOS response-associated peptidase family.</text>
</comment>
<protein>
    <recommendedName>
        <fullName evidence="8">Abasic site processing protein</fullName>
        <ecNumber evidence="8">3.4.-.-</ecNumber>
    </recommendedName>
</protein>
<reference evidence="9 10" key="1">
    <citation type="submission" date="2019-03" db="EMBL/GenBank/DDBJ databases">
        <title>Seongchinamella monodicae gen. nov., sp. nov., a novel member of the Gammaproteobacteria isolated from a tidal mudflat of beach.</title>
        <authorList>
            <person name="Yang H.G."/>
            <person name="Kang J.W."/>
            <person name="Lee S.D."/>
        </authorList>
    </citation>
    <scope>NUCLEOTIDE SEQUENCE [LARGE SCALE GENOMIC DNA]</scope>
    <source>
        <strain evidence="9 10">GH4-78</strain>
    </source>
</reference>
<evidence type="ECO:0000256" key="7">
    <source>
        <dbReference type="ARBA" id="ARBA00023239"/>
    </source>
</evidence>
<comment type="caution">
    <text evidence="9">The sequence shown here is derived from an EMBL/GenBank/DDBJ whole genome shotgun (WGS) entry which is preliminary data.</text>
</comment>
<keyword evidence="5" id="KW-0190">Covalent protein-DNA linkage</keyword>
<keyword evidence="2 8" id="KW-0645">Protease</keyword>
<proteinExistence type="inferred from homology"/>
<dbReference type="GO" id="GO:0016829">
    <property type="term" value="F:lyase activity"/>
    <property type="evidence" value="ECO:0007669"/>
    <property type="project" value="UniProtKB-KW"/>
</dbReference>
<evidence type="ECO:0000256" key="8">
    <source>
        <dbReference type="RuleBase" id="RU364100"/>
    </source>
</evidence>
<organism evidence="9 10">
    <name type="scientific">Seongchinamella unica</name>
    <dbReference type="NCBI Taxonomy" id="2547392"/>
    <lineage>
        <taxon>Bacteria</taxon>
        <taxon>Pseudomonadati</taxon>
        <taxon>Pseudomonadota</taxon>
        <taxon>Gammaproteobacteria</taxon>
        <taxon>Cellvibrionales</taxon>
        <taxon>Halieaceae</taxon>
        <taxon>Seongchinamella</taxon>
    </lineage>
</organism>
<evidence type="ECO:0000313" key="10">
    <source>
        <dbReference type="Proteomes" id="UP000295554"/>
    </source>
</evidence>
<dbReference type="InterPro" id="IPR036590">
    <property type="entry name" value="SRAP-like"/>
</dbReference>
<name>A0A4R5LTW2_9GAMM</name>
<sequence>MCGRFNVIDSPGLQRLLQDLGIDLSLPSRANIAPTEAVGLVRTLESGNQLDAARWWLTPAWAPAVDQKYSMFNARSETLGTSRAFKTPFKRQRGIVPMSSFIEWRSEGGVKQPWLISNACGAFAAAALWDVWNGDGSELLSCTLVTTAAAPAFAPWHQRMPVVLDAGEQARWLDNARPIAADDPLFRSELKQEWRLAPLSREVNNARNKSGDLLREIAEVLVLAPT</sequence>
<dbReference type="PANTHER" id="PTHR13604">
    <property type="entry name" value="DC12-RELATED"/>
    <property type="match status" value="1"/>
</dbReference>
<keyword evidence="6" id="KW-0238">DNA-binding</keyword>
<gene>
    <name evidence="9" type="ORF">E2F43_00765</name>
</gene>
<dbReference type="Proteomes" id="UP000295554">
    <property type="component" value="Unassembled WGS sequence"/>
</dbReference>
<dbReference type="AlphaFoldDB" id="A0A4R5LTW2"/>
<dbReference type="InterPro" id="IPR003738">
    <property type="entry name" value="SRAP"/>
</dbReference>
<evidence type="ECO:0000256" key="5">
    <source>
        <dbReference type="ARBA" id="ARBA00023124"/>
    </source>
</evidence>
<dbReference type="SUPFAM" id="SSF143081">
    <property type="entry name" value="BB1717-like"/>
    <property type="match status" value="1"/>
</dbReference>
<evidence type="ECO:0000256" key="2">
    <source>
        <dbReference type="ARBA" id="ARBA00022670"/>
    </source>
</evidence>
<dbReference type="Pfam" id="PF02586">
    <property type="entry name" value="SRAP"/>
    <property type="match status" value="1"/>
</dbReference>
<keyword evidence="4 8" id="KW-0378">Hydrolase</keyword>
<evidence type="ECO:0000256" key="4">
    <source>
        <dbReference type="ARBA" id="ARBA00022801"/>
    </source>
</evidence>
<dbReference type="GO" id="GO:0003697">
    <property type="term" value="F:single-stranded DNA binding"/>
    <property type="evidence" value="ECO:0007669"/>
    <property type="project" value="InterPro"/>
</dbReference>
<keyword evidence="10" id="KW-1185">Reference proteome</keyword>
<evidence type="ECO:0000313" key="9">
    <source>
        <dbReference type="EMBL" id="TDG14809.1"/>
    </source>
</evidence>
<keyword evidence="7" id="KW-0456">Lyase</keyword>
<evidence type="ECO:0000256" key="3">
    <source>
        <dbReference type="ARBA" id="ARBA00022763"/>
    </source>
</evidence>
<accession>A0A4R5LTW2</accession>
<dbReference type="OrthoDB" id="6192129at2"/>
<dbReference type="GO" id="GO:0006508">
    <property type="term" value="P:proteolysis"/>
    <property type="evidence" value="ECO:0007669"/>
    <property type="project" value="UniProtKB-KW"/>
</dbReference>
<dbReference type="EC" id="3.4.-.-" evidence="8"/>
<dbReference type="RefSeq" id="WP_133208974.1">
    <property type="nucleotide sequence ID" value="NZ_SMSE01000001.1"/>
</dbReference>
<evidence type="ECO:0000256" key="6">
    <source>
        <dbReference type="ARBA" id="ARBA00023125"/>
    </source>
</evidence>
<dbReference type="GO" id="GO:0106300">
    <property type="term" value="P:protein-DNA covalent cross-linking repair"/>
    <property type="evidence" value="ECO:0007669"/>
    <property type="project" value="InterPro"/>
</dbReference>
<dbReference type="PANTHER" id="PTHR13604:SF0">
    <property type="entry name" value="ABASIC SITE PROCESSING PROTEIN HMCES"/>
    <property type="match status" value="1"/>
</dbReference>
<dbReference type="GO" id="GO:0008233">
    <property type="term" value="F:peptidase activity"/>
    <property type="evidence" value="ECO:0007669"/>
    <property type="project" value="UniProtKB-KW"/>
</dbReference>